<dbReference type="AlphaFoldDB" id="A0AAJ1CUM4"/>
<protein>
    <submittedName>
        <fullName evidence="1">Uncharacterized protein</fullName>
    </submittedName>
</protein>
<reference evidence="1" key="1">
    <citation type="submission" date="2022-06" db="EMBL/GenBank/DDBJ databases">
        <title>Draft Genome Sequence of Fusobacterium vincentii Strain CNGBCC1850030, Isolated from Healthy Human Feces.</title>
        <authorList>
            <person name="Jing X."/>
            <person name="Liu C."/>
            <person name="Ye Y."/>
            <person name="Xu J."/>
            <person name="Huang H."/>
            <person name="Wang B."/>
            <person name="Wei J."/>
            <person name="Zhao J."/>
        </authorList>
    </citation>
    <scope>NUCLEOTIDE SEQUENCE</scope>
    <source>
        <strain evidence="1">CNGBCC1850030</strain>
    </source>
</reference>
<name>A0AAJ1CUM4_FUSVC</name>
<organism evidence="1 2">
    <name type="scientific">Fusobacterium vincentii</name>
    <name type="common">Fusobacterium nucleatum subsp. vincentii</name>
    <dbReference type="NCBI Taxonomy" id="155615"/>
    <lineage>
        <taxon>Bacteria</taxon>
        <taxon>Fusobacteriati</taxon>
        <taxon>Fusobacteriota</taxon>
        <taxon>Fusobacteriia</taxon>
        <taxon>Fusobacteriales</taxon>
        <taxon>Fusobacteriaceae</taxon>
        <taxon>Fusobacterium</taxon>
    </lineage>
</organism>
<dbReference type="EMBL" id="JAMXTT010000019">
    <property type="protein sequence ID" value="MCW0264550.1"/>
    <property type="molecule type" value="Genomic_DNA"/>
</dbReference>
<dbReference type="RefSeq" id="WP_233485929.1">
    <property type="nucleotide sequence ID" value="NZ_JAMXTT010000019.1"/>
</dbReference>
<gene>
    <name evidence="1" type="ORF">NLX61_09255</name>
</gene>
<proteinExistence type="predicted"/>
<dbReference type="Proteomes" id="UP001139307">
    <property type="component" value="Unassembled WGS sequence"/>
</dbReference>
<comment type="caution">
    <text evidence="1">The sequence shown here is derived from an EMBL/GenBank/DDBJ whole genome shotgun (WGS) entry which is preliminary data.</text>
</comment>
<accession>A0AAJ1CUM4</accession>
<evidence type="ECO:0000313" key="1">
    <source>
        <dbReference type="EMBL" id="MCW0264550.1"/>
    </source>
</evidence>
<evidence type="ECO:0000313" key="2">
    <source>
        <dbReference type="Proteomes" id="UP001139307"/>
    </source>
</evidence>
<sequence length="45" mass="5289">MISIISYSKDVIYSKKEIIEKFTENSKNIRSMDVVVENTTTNKKY</sequence>